<evidence type="ECO:0000256" key="2">
    <source>
        <dbReference type="ARBA" id="ARBA00023027"/>
    </source>
</evidence>
<dbReference type="CDD" id="cd05300">
    <property type="entry name" value="2-Hacid_dh_1"/>
    <property type="match status" value="1"/>
</dbReference>
<name>A0A4Q7MJN1_9BURK</name>
<sequence length="325" mass="34536">MNHHGTPGLQAFQGDILILDRNARQYRDLLAAALPNARLHAHESPAGPDVAEAASASAIWLASCSLAVDLLARQAPPRWLQTTSAGIEPLFSAGVPQPALVSRAVGVFGQLMAEYALTYMLAWRRQVFAWAGAQRRGDWDGPAPGTLAGLRVLVAGAGEIGQDVARLLAPFGVALRGLARQARPLPGFAQVYGLDALGSAAAWADVFINILPDTPQTRDIYDAAFFAALPEGALFINMGRGVAVVEPDLVQALECGHLGAAAIDVCREEPPPAAHPFWRAPRLWLTGHSAGPTLPALLAPVFLENLRRFEAGEPLRGAVDFTRGY</sequence>
<dbReference type="Pfam" id="PF02826">
    <property type="entry name" value="2-Hacid_dh_C"/>
    <property type="match status" value="1"/>
</dbReference>
<gene>
    <name evidence="4" type="ORF">EV679_2928</name>
</gene>
<dbReference type="GO" id="GO:0016491">
    <property type="term" value="F:oxidoreductase activity"/>
    <property type="evidence" value="ECO:0007669"/>
    <property type="project" value="UniProtKB-KW"/>
</dbReference>
<dbReference type="EMBL" id="SGWZ01000005">
    <property type="protein sequence ID" value="RZS66769.1"/>
    <property type="molecule type" value="Genomic_DNA"/>
</dbReference>
<reference evidence="4 5" key="1">
    <citation type="submission" date="2019-02" db="EMBL/GenBank/DDBJ databases">
        <title>Genomic Encyclopedia of Type Strains, Phase IV (KMG-IV): sequencing the most valuable type-strain genomes for metagenomic binning, comparative biology and taxonomic classification.</title>
        <authorList>
            <person name="Goeker M."/>
        </authorList>
    </citation>
    <scope>NUCLEOTIDE SEQUENCE [LARGE SCALE GENOMIC DNA]</scope>
    <source>
        <strain evidence="4 5">DSM 16618</strain>
    </source>
</reference>
<dbReference type="GO" id="GO:0051287">
    <property type="term" value="F:NAD binding"/>
    <property type="evidence" value="ECO:0007669"/>
    <property type="project" value="InterPro"/>
</dbReference>
<protein>
    <submittedName>
        <fullName evidence="4">Phosphoglycerate dehydrogenase-like enzyme</fullName>
    </submittedName>
</protein>
<dbReference type="InterPro" id="IPR006140">
    <property type="entry name" value="D-isomer_DH_NAD-bd"/>
</dbReference>
<dbReference type="InterPro" id="IPR036291">
    <property type="entry name" value="NAD(P)-bd_dom_sf"/>
</dbReference>
<keyword evidence="2" id="KW-0520">NAD</keyword>
<evidence type="ECO:0000256" key="1">
    <source>
        <dbReference type="ARBA" id="ARBA00023002"/>
    </source>
</evidence>
<dbReference type="PANTHER" id="PTHR43333">
    <property type="entry name" value="2-HACID_DH_C DOMAIN-CONTAINING PROTEIN"/>
    <property type="match status" value="1"/>
</dbReference>
<dbReference type="RefSeq" id="WP_130487596.1">
    <property type="nucleotide sequence ID" value="NZ_CBCSEB010000009.1"/>
</dbReference>
<evidence type="ECO:0000259" key="3">
    <source>
        <dbReference type="Pfam" id="PF02826"/>
    </source>
</evidence>
<evidence type="ECO:0000313" key="5">
    <source>
        <dbReference type="Proteomes" id="UP000292039"/>
    </source>
</evidence>
<comment type="caution">
    <text evidence="4">The sequence shown here is derived from an EMBL/GenBank/DDBJ whole genome shotgun (WGS) entry which is preliminary data.</text>
</comment>
<dbReference type="AlphaFoldDB" id="A0A4Q7MJN1"/>
<dbReference type="PANTHER" id="PTHR43333:SF1">
    <property type="entry name" value="D-ISOMER SPECIFIC 2-HYDROXYACID DEHYDROGENASE NAD-BINDING DOMAIN-CONTAINING PROTEIN"/>
    <property type="match status" value="1"/>
</dbReference>
<evidence type="ECO:0000313" key="4">
    <source>
        <dbReference type="EMBL" id="RZS66769.1"/>
    </source>
</evidence>
<proteinExistence type="predicted"/>
<dbReference type="Gene3D" id="3.40.50.720">
    <property type="entry name" value="NAD(P)-binding Rossmann-like Domain"/>
    <property type="match status" value="2"/>
</dbReference>
<organism evidence="4 5">
    <name type="scientific">Kerstersia gyiorum</name>
    <dbReference type="NCBI Taxonomy" id="206506"/>
    <lineage>
        <taxon>Bacteria</taxon>
        <taxon>Pseudomonadati</taxon>
        <taxon>Pseudomonadota</taxon>
        <taxon>Betaproteobacteria</taxon>
        <taxon>Burkholderiales</taxon>
        <taxon>Alcaligenaceae</taxon>
        <taxon>Kerstersia</taxon>
    </lineage>
</organism>
<keyword evidence="1" id="KW-0560">Oxidoreductase</keyword>
<dbReference type="SUPFAM" id="SSF51735">
    <property type="entry name" value="NAD(P)-binding Rossmann-fold domains"/>
    <property type="match status" value="1"/>
</dbReference>
<dbReference type="Proteomes" id="UP000292039">
    <property type="component" value="Unassembled WGS sequence"/>
</dbReference>
<feature type="domain" description="D-isomer specific 2-hydroxyacid dehydrogenase NAD-binding" evidence="3">
    <location>
        <begin position="118"/>
        <end position="290"/>
    </location>
</feature>
<accession>A0A4Q7MJN1</accession>